<dbReference type="PROSITE" id="PS50089">
    <property type="entry name" value="ZF_RING_2"/>
    <property type="match status" value="1"/>
</dbReference>
<feature type="domain" description="RING-type" evidence="8">
    <location>
        <begin position="328"/>
        <end position="371"/>
    </location>
</feature>
<dbReference type="CDD" id="cd16652">
    <property type="entry name" value="dRING_Rmd5p-like"/>
    <property type="match status" value="1"/>
</dbReference>
<keyword evidence="5" id="KW-0862">Zinc</keyword>
<evidence type="ECO:0000256" key="2">
    <source>
        <dbReference type="ARBA" id="ARBA00022490"/>
    </source>
</evidence>
<dbReference type="SMART" id="SM00184">
    <property type="entry name" value="RING"/>
    <property type="match status" value="1"/>
</dbReference>
<evidence type="ECO:0000259" key="8">
    <source>
        <dbReference type="PROSITE" id="PS50089"/>
    </source>
</evidence>
<evidence type="ECO:0000256" key="7">
    <source>
        <dbReference type="PROSITE-ProRule" id="PRU01215"/>
    </source>
</evidence>
<comment type="subcellular location">
    <subcellularLocation>
        <location evidence="1">Cytoplasm</location>
    </subcellularLocation>
</comment>
<dbReference type="Proteomes" id="UP001497512">
    <property type="component" value="Chromosome 11"/>
</dbReference>
<keyword evidence="12" id="KW-1185">Reference proteome</keyword>
<protein>
    <submittedName>
        <fullName evidence="11">Uncharacterized protein</fullName>
    </submittedName>
</protein>
<dbReference type="SUPFAM" id="SSF57850">
    <property type="entry name" value="RING/U-box"/>
    <property type="match status" value="1"/>
</dbReference>
<proteinExistence type="predicted"/>
<evidence type="ECO:0000259" key="10">
    <source>
        <dbReference type="PROSITE" id="PS51867"/>
    </source>
</evidence>
<dbReference type="EMBL" id="OZ019903">
    <property type="protein sequence ID" value="CAK9196743.1"/>
    <property type="molecule type" value="Genomic_DNA"/>
</dbReference>
<name>A0ABP0THE7_9BRYO</name>
<dbReference type="InterPro" id="IPR045098">
    <property type="entry name" value="Fyv10_fam"/>
</dbReference>
<evidence type="ECO:0000259" key="9">
    <source>
        <dbReference type="PROSITE" id="PS50897"/>
    </source>
</evidence>
<dbReference type="InterPro" id="IPR044063">
    <property type="entry name" value="ZF_RING_GID"/>
</dbReference>
<dbReference type="PANTHER" id="PTHR12170">
    <property type="entry name" value="MACROPHAGE ERYTHROBLAST ATTACHER-RELATED"/>
    <property type="match status" value="1"/>
</dbReference>
<evidence type="ECO:0000313" key="11">
    <source>
        <dbReference type="EMBL" id="CAK9196743.1"/>
    </source>
</evidence>
<accession>A0ABP0THE7</accession>
<dbReference type="PROSITE" id="PS50897">
    <property type="entry name" value="CTLH"/>
    <property type="match status" value="1"/>
</dbReference>
<dbReference type="InterPro" id="IPR027370">
    <property type="entry name" value="Znf-RING_euk"/>
</dbReference>
<dbReference type="SMART" id="SM00757">
    <property type="entry name" value="CRA"/>
    <property type="match status" value="1"/>
</dbReference>
<evidence type="ECO:0000256" key="1">
    <source>
        <dbReference type="ARBA" id="ARBA00004496"/>
    </source>
</evidence>
<dbReference type="SMART" id="SM00668">
    <property type="entry name" value="CTLH"/>
    <property type="match status" value="1"/>
</dbReference>
<dbReference type="Pfam" id="PF10607">
    <property type="entry name" value="CTLH"/>
    <property type="match status" value="1"/>
</dbReference>
<dbReference type="InterPro" id="IPR006595">
    <property type="entry name" value="CTLH_C"/>
</dbReference>
<dbReference type="InterPro" id="IPR037683">
    <property type="entry name" value="Rmd5_dRing"/>
</dbReference>
<keyword evidence="2" id="KW-0963">Cytoplasm</keyword>
<dbReference type="PROSITE" id="PS51867">
    <property type="entry name" value="ZF_RING_GID"/>
    <property type="match status" value="1"/>
</dbReference>
<dbReference type="InterPro" id="IPR006594">
    <property type="entry name" value="LisH"/>
</dbReference>
<dbReference type="InterPro" id="IPR013144">
    <property type="entry name" value="CRA_dom"/>
</dbReference>
<organism evidence="11 12">
    <name type="scientific">Sphagnum troendelagicum</name>
    <dbReference type="NCBI Taxonomy" id="128251"/>
    <lineage>
        <taxon>Eukaryota</taxon>
        <taxon>Viridiplantae</taxon>
        <taxon>Streptophyta</taxon>
        <taxon>Embryophyta</taxon>
        <taxon>Bryophyta</taxon>
        <taxon>Sphagnophytina</taxon>
        <taxon>Sphagnopsida</taxon>
        <taxon>Sphagnales</taxon>
        <taxon>Sphagnaceae</taxon>
        <taxon>Sphagnum</taxon>
    </lineage>
</organism>
<dbReference type="PROSITE" id="PS50896">
    <property type="entry name" value="LISH"/>
    <property type="match status" value="1"/>
</dbReference>
<dbReference type="Pfam" id="PF13445">
    <property type="entry name" value="zf-RING_UBOX"/>
    <property type="match status" value="1"/>
</dbReference>
<evidence type="ECO:0000256" key="6">
    <source>
        <dbReference type="PROSITE-ProRule" id="PRU00175"/>
    </source>
</evidence>
<evidence type="ECO:0000256" key="3">
    <source>
        <dbReference type="ARBA" id="ARBA00022723"/>
    </source>
</evidence>
<evidence type="ECO:0000256" key="5">
    <source>
        <dbReference type="ARBA" id="ARBA00022833"/>
    </source>
</evidence>
<dbReference type="InterPro" id="IPR001841">
    <property type="entry name" value="Znf_RING"/>
</dbReference>
<evidence type="ECO:0000256" key="4">
    <source>
        <dbReference type="ARBA" id="ARBA00022771"/>
    </source>
</evidence>
<feature type="zinc finger region" description="RING-Gid-type" evidence="7">
    <location>
        <begin position="328"/>
        <end position="371"/>
    </location>
</feature>
<dbReference type="PANTHER" id="PTHR12170:SF3">
    <property type="entry name" value="GH10162P"/>
    <property type="match status" value="1"/>
</dbReference>
<reference evidence="11" key="1">
    <citation type="submission" date="2024-02" db="EMBL/GenBank/DDBJ databases">
        <authorList>
            <consortium name="ELIXIR-Norway"/>
            <consortium name="Elixir Norway"/>
        </authorList>
    </citation>
    <scope>NUCLEOTIDE SEQUENCE</scope>
</reference>
<sequence>MDLTLIQEAFDRVSKKQKIGYTKTQDVIDRTLHELQVAVQQMSDISDSSSTNEQRPLLIGLQGKLTEFGPSNQVGALQKDVNLAVSKYGKLLDRAFCTDIAKAYREAEFNGHLINEIVAVHFYRQGLFDLGDCFVHETQEPNAMALKTPFFEMYQNLEQLRARNLEPVLNWARQNRPALQKKGSSLEFQLHQLQFVHVLHNVGRSEALQYARASFGPFASCHITDIQRLMGCLLWAGRLEASPYSDLLAPSHWDAVALEFTRECCNLLGQAYESPLQVTVSAGSQALPTLIKLVTVMANKKQEWHTMKQLPVETQLDNAFQFHSIFACPVSREQSTAENPPMLMACGHVLCKQSIQKLVKGNSRTFKCPYCPLETTSSQCRQIYF</sequence>
<evidence type="ECO:0000313" key="12">
    <source>
        <dbReference type="Proteomes" id="UP001497512"/>
    </source>
</evidence>
<dbReference type="InterPro" id="IPR024964">
    <property type="entry name" value="CTLH/CRA"/>
</dbReference>
<gene>
    <name evidence="11" type="ORF">CSSPTR1EN2_LOCUS3626</name>
</gene>
<dbReference type="InterPro" id="IPR013083">
    <property type="entry name" value="Znf_RING/FYVE/PHD"/>
</dbReference>
<feature type="domain" description="CTLH" evidence="9">
    <location>
        <begin position="149"/>
        <end position="206"/>
    </location>
</feature>
<dbReference type="Gene3D" id="3.30.40.10">
    <property type="entry name" value="Zinc/RING finger domain, C3HC4 (zinc finger)"/>
    <property type="match status" value="1"/>
</dbReference>
<keyword evidence="4 6" id="KW-0863">Zinc-finger</keyword>
<feature type="domain" description="RING-Gid-type" evidence="10">
    <location>
        <begin position="328"/>
        <end position="371"/>
    </location>
</feature>
<keyword evidence="3" id="KW-0479">Metal-binding</keyword>